<dbReference type="InterPro" id="IPR051343">
    <property type="entry name" value="G-type_lectin_kinases/EP1-like"/>
</dbReference>
<name>A0AAV1AML7_VICFA</name>
<dbReference type="InterPro" id="IPR000858">
    <property type="entry name" value="S_locus_glycoprot_dom"/>
</dbReference>
<sequence length="160" mass="18612">MQDDGNLVMYPEYTAETTWGTYWSSDTAAGYKVQYHLYLNKTGLLQIWNKRNDLNPIQTLNFYYYEEDQLNSGDKTIYRATLGFDGVFRLYAYNVMNRNNSIMDSWPKDSTCDIMGFCGHNSFCTFNDDKPDNKTVCKCIPGHKFIDTNDVTLGCERNYI</sequence>
<evidence type="ECO:0000256" key="1">
    <source>
        <dbReference type="ARBA" id="ARBA00022729"/>
    </source>
</evidence>
<organism evidence="4 5">
    <name type="scientific">Vicia faba</name>
    <name type="common">Broad bean</name>
    <name type="synonym">Faba vulgaris</name>
    <dbReference type="NCBI Taxonomy" id="3906"/>
    <lineage>
        <taxon>Eukaryota</taxon>
        <taxon>Viridiplantae</taxon>
        <taxon>Streptophyta</taxon>
        <taxon>Embryophyta</taxon>
        <taxon>Tracheophyta</taxon>
        <taxon>Spermatophyta</taxon>
        <taxon>Magnoliopsida</taxon>
        <taxon>eudicotyledons</taxon>
        <taxon>Gunneridae</taxon>
        <taxon>Pentapetalae</taxon>
        <taxon>rosids</taxon>
        <taxon>fabids</taxon>
        <taxon>Fabales</taxon>
        <taxon>Fabaceae</taxon>
        <taxon>Papilionoideae</taxon>
        <taxon>50 kb inversion clade</taxon>
        <taxon>NPAAA clade</taxon>
        <taxon>Hologalegina</taxon>
        <taxon>IRL clade</taxon>
        <taxon>Fabeae</taxon>
        <taxon>Vicia</taxon>
    </lineage>
</organism>
<dbReference type="PANTHER" id="PTHR47976">
    <property type="entry name" value="G-TYPE LECTIN S-RECEPTOR-LIKE SERINE/THREONINE-PROTEIN KINASE SD2-5"/>
    <property type="match status" value="1"/>
</dbReference>
<dbReference type="InterPro" id="IPR036426">
    <property type="entry name" value="Bulb-type_lectin_dom_sf"/>
</dbReference>
<evidence type="ECO:0000313" key="4">
    <source>
        <dbReference type="EMBL" id="CAI8610314.1"/>
    </source>
</evidence>
<accession>A0AAV1AML7</accession>
<gene>
    <name evidence="4" type="ORF">VFH_IV176160</name>
</gene>
<feature type="domain" description="S-locus glycoprotein" evidence="3">
    <location>
        <begin position="74"/>
        <end position="144"/>
    </location>
</feature>
<reference evidence="4 5" key="1">
    <citation type="submission" date="2023-01" db="EMBL/GenBank/DDBJ databases">
        <authorList>
            <person name="Kreplak J."/>
        </authorList>
    </citation>
    <scope>NUCLEOTIDE SEQUENCE [LARGE SCALE GENOMIC DNA]</scope>
</reference>
<dbReference type="SUPFAM" id="SSF51110">
    <property type="entry name" value="alpha-D-mannose-specific plant lectins"/>
    <property type="match status" value="1"/>
</dbReference>
<evidence type="ECO:0000313" key="5">
    <source>
        <dbReference type="Proteomes" id="UP001157006"/>
    </source>
</evidence>
<dbReference type="EMBL" id="OX451739">
    <property type="protein sequence ID" value="CAI8610314.1"/>
    <property type="molecule type" value="Genomic_DNA"/>
</dbReference>
<evidence type="ECO:0000259" key="3">
    <source>
        <dbReference type="Pfam" id="PF00954"/>
    </source>
</evidence>
<keyword evidence="2" id="KW-1015">Disulfide bond</keyword>
<dbReference type="Pfam" id="PF00954">
    <property type="entry name" value="S_locus_glycop"/>
    <property type="match status" value="1"/>
</dbReference>
<protein>
    <recommendedName>
        <fullName evidence="3">S-locus glycoprotein domain-containing protein</fullName>
    </recommendedName>
</protein>
<evidence type="ECO:0000256" key="2">
    <source>
        <dbReference type="ARBA" id="ARBA00023157"/>
    </source>
</evidence>
<keyword evidence="1" id="KW-0732">Signal</keyword>
<dbReference type="PANTHER" id="PTHR47976:SF27">
    <property type="entry name" value="RECEPTOR-LIKE SERINE_THREONINE-PROTEIN KINASE"/>
    <property type="match status" value="1"/>
</dbReference>
<dbReference type="GO" id="GO:0048544">
    <property type="term" value="P:recognition of pollen"/>
    <property type="evidence" value="ECO:0007669"/>
    <property type="project" value="InterPro"/>
</dbReference>
<proteinExistence type="predicted"/>
<dbReference type="AlphaFoldDB" id="A0AAV1AML7"/>
<keyword evidence="5" id="KW-1185">Reference proteome</keyword>
<dbReference type="Gene3D" id="2.90.10.10">
    <property type="entry name" value="Bulb-type lectin domain"/>
    <property type="match status" value="1"/>
</dbReference>
<dbReference type="Proteomes" id="UP001157006">
    <property type="component" value="Chromosome 4"/>
</dbReference>